<protein>
    <recommendedName>
        <fullName evidence="4">Protein Syd</fullName>
    </recommendedName>
</protein>
<evidence type="ECO:0000256" key="3">
    <source>
        <dbReference type="ARBA" id="ARBA00023136"/>
    </source>
</evidence>
<keyword evidence="1 4" id="KW-1003">Cell membrane</keyword>
<dbReference type="AlphaFoldDB" id="A0A1T4RX95"/>
<dbReference type="InterPro" id="IPR009948">
    <property type="entry name" value="Syd"/>
</dbReference>
<evidence type="ECO:0000313" key="5">
    <source>
        <dbReference type="EMBL" id="SKA20575.1"/>
    </source>
</evidence>
<dbReference type="InterPro" id="IPR038228">
    <property type="entry name" value="Syd_sf"/>
</dbReference>
<comment type="function">
    <text evidence="4">Interacts with the SecY protein in vivo. May bind preferentially to an uncomplexed state of SecY, thus functioning either as a chelating agent for excess SecY in the cell or as a regulatory factor that negatively controls the translocase function.</text>
</comment>
<dbReference type="HAMAP" id="MF_01104">
    <property type="entry name" value="Syd"/>
    <property type="match status" value="1"/>
</dbReference>
<evidence type="ECO:0000313" key="6">
    <source>
        <dbReference type="Proteomes" id="UP000190834"/>
    </source>
</evidence>
<sequence>MAHFVASALLSFTQRYRDAYQQKYQTFPCSTELAGLPSLCIQKQEGDNVYWQAHQREGIASLQAVEQGIELTLHSDIAPFYGSQYCADMPALWRDNALTLLQVWNEDDYVRLQENILGHLVMQRRLKQKPTIFIATTDDDMTVISICNLTGNVIRETLGRSQREVLCADVADFLDQLKPVV</sequence>
<keyword evidence="3 4" id="KW-0472">Membrane</keyword>
<evidence type="ECO:0000256" key="4">
    <source>
        <dbReference type="HAMAP-Rule" id="MF_01104"/>
    </source>
</evidence>
<proteinExistence type="inferred from homology"/>
<dbReference type="GO" id="GO:0009898">
    <property type="term" value="C:cytoplasmic side of plasma membrane"/>
    <property type="evidence" value="ECO:0007669"/>
    <property type="project" value="InterPro"/>
</dbReference>
<dbReference type="EMBL" id="FUXB01000016">
    <property type="protein sequence ID" value="SKA20575.1"/>
    <property type="molecule type" value="Genomic_DNA"/>
</dbReference>
<gene>
    <name evidence="4" type="primary">syd</name>
    <name evidence="5" type="ORF">SAMN02745782_02882</name>
</gene>
<comment type="subcellular location">
    <subcellularLocation>
        <location evidence="4">Cell inner membrane</location>
        <topology evidence="4">Peripheral membrane protein</topology>
        <orientation evidence="4">Cytoplasmic side</orientation>
    </subcellularLocation>
    <text evidence="4">Loosely associated with the cytoplasmic side of the inner membrane, probably via SecY.</text>
</comment>
<dbReference type="GeneID" id="70584083"/>
<keyword evidence="2 4" id="KW-0997">Cell inner membrane</keyword>
<evidence type="ECO:0000256" key="1">
    <source>
        <dbReference type="ARBA" id="ARBA00022475"/>
    </source>
</evidence>
<keyword evidence="6" id="KW-1185">Reference proteome</keyword>
<comment type="similarity">
    <text evidence="4">Belongs to the Syd family.</text>
</comment>
<dbReference type="STRING" id="1123491.SAMN02745782_02882"/>
<reference evidence="6" key="1">
    <citation type="submission" date="2017-02" db="EMBL/GenBank/DDBJ databases">
        <authorList>
            <person name="Varghese N."/>
            <person name="Submissions S."/>
        </authorList>
    </citation>
    <scope>NUCLEOTIDE SEQUENCE [LARGE SCALE GENOMIC DNA]</scope>
    <source>
        <strain evidence="6">DSM 19608</strain>
    </source>
</reference>
<dbReference type="Proteomes" id="UP000190834">
    <property type="component" value="Unassembled WGS sequence"/>
</dbReference>
<dbReference type="OrthoDB" id="5599437at2"/>
<evidence type="ECO:0000256" key="2">
    <source>
        <dbReference type="ARBA" id="ARBA00022519"/>
    </source>
</evidence>
<accession>A0A1T4RX95</accession>
<name>A0A1T4RX95_VIBCI</name>
<dbReference type="Pfam" id="PF07348">
    <property type="entry name" value="Syd"/>
    <property type="match status" value="1"/>
</dbReference>
<dbReference type="NCBIfam" id="NF003439">
    <property type="entry name" value="PRK04968.1"/>
    <property type="match status" value="1"/>
</dbReference>
<dbReference type="CDD" id="cd16323">
    <property type="entry name" value="Syd"/>
    <property type="match status" value="1"/>
</dbReference>
<dbReference type="RefSeq" id="WP_078927236.1">
    <property type="nucleotide sequence ID" value="NZ_FUXB01000016.1"/>
</dbReference>
<dbReference type="Gene3D" id="3.40.1580.20">
    <property type="entry name" value="Syd protein"/>
    <property type="match status" value="1"/>
</dbReference>
<organism evidence="5 6">
    <name type="scientific">Vibrio cincinnatiensis DSM 19608</name>
    <dbReference type="NCBI Taxonomy" id="1123491"/>
    <lineage>
        <taxon>Bacteria</taxon>
        <taxon>Pseudomonadati</taxon>
        <taxon>Pseudomonadota</taxon>
        <taxon>Gammaproteobacteria</taxon>
        <taxon>Vibrionales</taxon>
        <taxon>Vibrionaceae</taxon>
        <taxon>Vibrio</taxon>
    </lineage>
</organism>